<keyword evidence="2" id="KW-1185">Reference proteome</keyword>
<protein>
    <recommendedName>
        <fullName evidence="3">ABC transporter substrate-binding protein</fullName>
    </recommendedName>
</protein>
<gene>
    <name evidence="1" type="ORF">FM038_012205</name>
</gene>
<proteinExistence type="predicted"/>
<evidence type="ECO:0000313" key="1">
    <source>
        <dbReference type="EMBL" id="QPG60457.1"/>
    </source>
</evidence>
<dbReference type="PANTHER" id="PTHR35271:SF1">
    <property type="entry name" value="ABC TRANSPORTER, SUBSTRATE-BINDING LIPOPROTEIN"/>
    <property type="match status" value="1"/>
</dbReference>
<dbReference type="InterPro" id="IPR007487">
    <property type="entry name" value="ABC_transpt-TYRBP-like"/>
</dbReference>
<accession>A0ABX6VGE1</accession>
<dbReference type="Proteomes" id="UP000316416">
    <property type="component" value="Chromosome"/>
</dbReference>
<organism evidence="1 2">
    <name type="scientific">Shewanella eurypsychrophilus</name>
    <dbReference type="NCBI Taxonomy" id="2593656"/>
    <lineage>
        <taxon>Bacteria</taxon>
        <taxon>Pseudomonadati</taxon>
        <taxon>Pseudomonadota</taxon>
        <taxon>Gammaproteobacteria</taxon>
        <taxon>Alteromonadales</taxon>
        <taxon>Shewanellaceae</taxon>
        <taxon>Shewanella</taxon>
    </lineage>
</organism>
<dbReference type="EMBL" id="CP045503">
    <property type="protein sequence ID" value="QPG60457.1"/>
    <property type="molecule type" value="Genomic_DNA"/>
</dbReference>
<evidence type="ECO:0008006" key="3">
    <source>
        <dbReference type="Google" id="ProtNLM"/>
    </source>
</evidence>
<reference evidence="1" key="1">
    <citation type="submission" date="2021-07" db="EMBL/GenBank/DDBJ databases">
        <title>Shewanella sp. YLB-07 whole genome sequence.</title>
        <authorList>
            <person name="Yu L."/>
        </authorList>
    </citation>
    <scope>NUCLEOTIDE SEQUENCE</scope>
    <source>
        <strain evidence="1">YLB-08</strain>
    </source>
</reference>
<dbReference type="Gene3D" id="3.40.50.2300">
    <property type="match status" value="2"/>
</dbReference>
<sequence>MDTKRQPIKKHVEIANEAWRVIEQESPKLILLADDNALRLLGPRIEQQQIPLVFLGINANPRHYIKLNKNISGTLERPLLKRSVMMLKSIMPGISRIKVLMDANPTSFAILETSFDDKFNQQIAATAVDTKLKRTFAEWKTSIKKSKQQGYDAIIVANYAALTDEQGNNVSLDEVSEWTSEHSPVPMFAFWGYSIGKGKAIGGLTISGTQQGIEAAKKVNHFFKTGKLPAISTPARGTFVFSEHELKRWAIELPKQIENKSTLLL</sequence>
<dbReference type="PANTHER" id="PTHR35271">
    <property type="entry name" value="ABC TRANSPORTER, SUBSTRATE-BINDING LIPOPROTEIN-RELATED"/>
    <property type="match status" value="1"/>
</dbReference>
<evidence type="ECO:0000313" key="2">
    <source>
        <dbReference type="Proteomes" id="UP000316416"/>
    </source>
</evidence>
<name>A0ABX6VGE1_9GAMM</name>